<sequence>MLKASNLGKSQESNSGRVMAQKKGKMQAAKGKSSAKNEKNRQQKVWKQVEAQREAARRQQTVKRLVIGIIAVLVVAAVALAGYLVAQSGNNKANGDVLSGKRPEKIATLSGQEAVDAAQGILLSEKGVYQATSGVPTIEMWFSYGCPACLNLEHQLGDKILAFAKDGKANLVLHPVATHALPWTIIAGNASMQVAAGQPDKALAFHQALIAAGYGVMFAKGEEVGWKDQGNSTLMTDPGKSLEKIKEVAKKVGVKDEIISSFKAEPQSALLEKWQKQWADAAGKQTQQVGTPMFASNGKLVENPINQDGSFNEDVLLGK</sequence>
<reference evidence="4 6" key="1">
    <citation type="submission" date="2016-01" db="EMBL/GenBank/DDBJ databases">
        <authorList>
            <person name="Mitreva M."/>
            <person name="Pepin K.H."/>
            <person name="Mihindukulasuriya K.A."/>
            <person name="Fulton R."/>
            <person name="Fronick C."/>
            <person name="O'Laughlin M."/>
            <person name="Miner T."/>
            <person name="Herter B."/>
            <person name="Rosa B.A."/>
            <person name="Cordes M."/>
            <person name="Tomlinson C."/>
            <person name="Wollam A."/>
            <person name="Palsikar V.B."/>
            <person name="Mardis E.R."/>
            <person name="Wilson R.K."/>
        </authorList>
    </citation>
    <scope>NUCLEOTIDE SEQUENCE [LARGE SCALE GENOMIC DNA]</scope>
    <source>
        <strain evidence="4 6">DNF00696</strain>
    </source>
</reference>
<reference evidence="5 7" key="2">
    <citation type="submission" date="2017-09" db="EMBL/GenBank/DDBJ databases">
        <title>Bacterial strain isolated from the female urinary microbiota.</title>
        <authorList>
            <person name="Thomas-White K."/>
            <person name="Kumar N."/>
            <person name="Forster S."/>
            <person name="Putonti C."/>
            <person name="Lawley T."/>
            <person name="Wolfe A.J."/>
        </authorList>
    </citation>
    <scope>NUCLEOTIDE SEQUENCE [LARGE SCALE GENOMIC DNA]</scope>
    <source>
        <strain evidence="5 7">UMB0744</strain>
    </source>
</reference>
<keyword evidence="2" id="KW-0472">Membrane</keyword>
<evidence type="ECO:0000313" key="6">
    <source>
        <dbReference type="Proteomes" id="UP000070572"/>
    </source>
</evidence>
<feature type="compositionally biased region" description="Polar residues" evidence="1">
    <location>
        <begin position="7"/>
        <end position="16"/>
    </location>
</feature>
<dbReference type="InterPro" id="IPR012336">
    <property type="entry name" value="Thioredoxin-like_fold"/>
</dbReference>
<keyword evidence="2" id="KW-1133">Transmembrane helix</keyword>
<evidence type="ECO:0000313" key="4">
    <source>
        <dbReference type="EMBL" id="KXB80803.1"/>
    </source>
</evidence>
<organism evidence="4 6">
    <name type="scientific">Varibaculum cambriense</name>
    <dbReference type="NCBI Taxonomy" id="184870"/>
    <lineage>
        <taxon>Bacteria</taxon>
        <taxon>Bacillati</taxon>
        <taxon>Actinomycetota</taxon>
        <taxon>Actinomycetes</taxon>
        <taxon>Actinomycetales</taxon>
        <taxon>Actinomycetaceae</taxon>
        <taxon>Varibaculum</taxon>
    </lineage>
</organism>
<name>A0AB34X168_9ACTO</name>
<comment type="caution">
    <text evidence="4">The sequence shown here is derived from an EMBL/GenBank/DDBJ whole genome shotgun (WGS) entry which is preliminary data.</text>
</comment>
<feature type="region of interest" description="Disordered" evidence="1">
    <location>
        <begin position="1"/>
        <end position="46"/>
    </location>
</feature>
<evidence type="ECO:0000259" key="3">
    <source>
        <dbReference type="Pfam" id="PF13462"/>
    </source>
</evidence>
<dbReference type="Gene3D" id="3.40.30.10">
    <property type="entry name" value="Glutaredoxin"/>
    <property type="match status" value="1"/>
</dbReference>
<dbReference type="InterPro" id="IPR036249">
    <property type="entry name" value="Thioredoxin-like_sf"/>
</dbReference>
<proteinExistence type="predicted"/>
<protein>
    <recommendedName>
        <fullName evidence="3">Thioredoxin-like fold domain-containing protein</fullName>
    </recommendedName>
</protein>
<dbReference type="EMBL" id="LSDN01000014">
    <property type="protein sequence ID" value="KXB80803.1"/>
    <property type="molecule type" value="Genomic_DNA"/>
</dbReference>
<evidence type="ECO:0000256" key="1">
    <source>
        <dbReference type="SAM" id="MobiDB-lite"/>
    </source>
</evidence>
<evidence type="ECO:0000313" key="7">
    <source>
        <dbReference type="Proteomes" id="UP000243201"/>
    </source>
</evidence>
<accession>A0AB34X168</accession>
<dbReference type="AlphaFoldDB" id="A0AB34X168"/>
<dbReference type="SUPFAM" id="SSF52833">
    <property type="entry name" value="Thioredoxin-like"/>
    <property type="match status" value="1"/>
</dbReference>
<dbReference type="Proteomes" id="UP000243201">
    <property type="component" value="Unassembled WGS sequence"/>
</dbReference>
<dbReference type="Pfam" id="PF13462">
    <property type="entry name" value="Thioredoxin_4"/>
    <property type="match status" value="1"/>
</dbReference>
<feature type="domain" description="Thioredoxin-like fold" evidence="3">
    <location>
        <begin position="137"/>
        <end position="308"/>
    </location>
</feature>
<dbReference type="EMBL" id="PNGC01000001">
    <property type="protein sequence ID" value="PMB90584.1"/>
    <property type="molecule type" value="Genomic_DNA"/>
</dbReference>
<evidence type="ECO:0000313" key="5">
    <source>
        <dbReference type="EMBL" id="PMB90584.1"/>
    </source>
</evidence>
<dbReference type="CDD" id="cd02972">
    <property type="entry name" value="DsbA_family"/>
    <property type="match status" value="1"/>
</dbReference>
<keyword evidence="2" id="KW-0812">Transmembrane</keyword>
<gene>
    <name evidence="5" type="ORF">CJ240_02300</name>
    <name evidence="4" type="ORF">HMPREF1862_01110</name>
</gene>
<keyword evidence="7" id="KW-1185">Reference proteome</keyword>
<dbReference type="Proteomes" id="UP000070572">
    <property type="component" value="Unassembled WGS sequence"/>
</dbReference>
<feature type="transmembrane region" description="Helical" evidence="2">
    <location>
        <begin position="65"/>
        <end position="86"/>
    </location>
</feature>
<evidence type="ECO:0000256" key="2">
    <source>
        <dbReference type="SAM" id="Phobius"/>
    </source>
</evidence>